<sequence>MSKGNKESFCKFRSLNLALMKETNDKINWNYLIELYSYAEEFVKVEKSGLSCFNKQTQYKCFSQDRRLKRTCKLLFALRGNNRYNEAPGIDHFHTYNDERLRHAEMFKNYTGDYSYLK</sequence>
<name>A0A915KL60_ROMCU</name>
<organism evidence="1 2">
    <name type="scientific">Romanomermis culicivorax</name>
    <name type="common">Nematode worm</name>
    <dbReference type="NCBI Taxonomy" id="13658"/>
    <lineage>
        <taxon>Eukaryota</taxon>
        <taxon>Metazoa</taxon>
        <taxon>Ecdysozoa</taxon>
        <taxon>Nematoda</taxon>
        <taxon>Enoplea</taxon>
        <taxon>Dorylaimia</taxon>
        <taxon>Mermithida</taxon>
        <taxon>Mermithoidea</taxon>
        <taxon>Mermithidae</taxon>
        <taxon>Romanomermis</taxon>
    </lineage>
</organism>
<keyword evidence="1" id="KW-1185">Reference proteome</keyword>
<dbReference type="AlphaFoldDB" id="A0A915KL60"/>
<evidence type="ECO:0000313" key="2">
    <source>
        <dbReference type="WBParaSite" id="nRc.2.0.1.t39168-RA"/>
    </source>
</evidence>
<reference evidence="2" key="1">
    <citation type="submission" date="2022-11" db="UniProtKB">
        <authorList>
            <consortium name="WormBaseParasite"/>
        </authorList>
    </citation>
    <scope>IDENTIFICATION</scope>
</reference>
<dbReference type="Proteomes" id="UP000887565">
    <property type="component" value="Unplaced"/>
</dbReference>
<protein>
    <submittedName>
        <fullName evidence="2">PIR Superfamily Protein</fullName>
    </submittedName>
</protein>
<evidence type="ECO:0000313" key="1">
    <source>
        <dbReference type="Proteomes" id="UP000887565"/>
    </source>
</evidence>
<accession>A0A915KL60</accession>
<dbReference type="WBParaSite" id="nRc.2.0.1.t39168-RA">
    <property type="protein sequence ID" value="nRc.2.0.1.t39168-RA"/>
    <property type="gene ID" value="nRc.2.0.1.g39168"/>
</dbReference>
<proteinExistence type="predicted"/>